<dbReference type="EMBL" id="BAABBO010000012">
    <property type="protein sequence ID" value="GAA3968765.1"/>
    <property type="molecule type" value="Genomic_DNA"/>
</dbReference>
<protein>
    <recommendedName>
        <fullName evidence="4">Flagellar basal body rod FlgEFG protein</fullName>
    </recommendedName>
</protein>
<gene>
    <name evidence="2" type="ORF">GCM10022278_28140</name>
</gene>
<feature type="region of interest" description="Disordered" evidence="1">
    <location>
        <begin position="1"/>
        <end position="44"/>
    </location>
</feature>
<name>A0ABP7PNP7_9GAMM</name>
<organism evidence="2 3">
    <name type="scientific">Allohahella marinimesophila</name>
    <dbReference type="NCBI Taxonomy" id="1054972"/>
    <lineage>
        <taxon>Bacteria</taxon>
        <taxon>Pseudomonadati</taxon>
        <taxon>Pseudomonadota</taxon>
        <taxon>Gammaproteobacteria</taxon>
        <taxon>Oceanospirillales</taxon>
        <taxon>Hahellaceae</taxon>
        <taxon>Allohahella</taxon>
    </lineage>
</organism>
<keyword evidence="3" id="KW-1185">Reference proteome</keyword>
<evidence type="ECO:0000256" key="1">
    <source>
        <dbReference type="SAM" id="MobiDB-lite"/>
    </source>
</evidence>
<sequence>MISGAMNAGVQGMQNGMRGMQASAERLTQATTTGTTQPQAVQQGLSQASGLDEITSAVVDLKLYEVQATASAKVVKTADAVLGTLLDTMA</sequence>
<reference evidence="3" key="1">
    <citation type="journal article" date="2019" name="Int. J. Syst. Evol. Microbiol.">
        <title>The Global Catalogue of Microorganisms (GCM) 10K type strain sequencing project: providing services to taxonomists for standard genome sequencing and annotation.</title>
        <authorList>
            <consortium name="The Broad Institute Genomics Platform"/>
            <consortium name="The Broad Institute Genome Sequencing Center for Infectious Disease"/>
            <person name="Wu L."/>
            <person name="Ma J."/>
        </authorList>
    </citation>
    <scope>NUCLEOTIDE SEQUENCE [LARGE SCALE GENOMIC DNA]</scope>
    <source>
        <strain evidence="3">JCM 17555</strain>
    </source>
</reference>
<feature type="compositionally biased region" description="Low complexity" evidence="1">
    <location>
        <begin position="28"/>
        <end position="44"/>
    </location>
</feature>
<comment type="caution">
    <text evidence="2">The sequence shown here is derived from an EMBL/GenBank/DDBJ whole genome shotgun (WGS) entry which is preliminary data.</text>
</comment>
<proteinExistence type="predicted"/>
<accession>A0ABP7PNP7</accession>
<evidence type="ECO:0008006" key="4">
    <source>
        <dbReference type="Google" id="ProtNLM"/>
    </source>
</evidence>
<evidence type="ECO:0000313" key="3">
    <source>
        <dbReference type="Proteomes" id="UP001501337"/>
    </source>
</evidence>
<dbReference type="RefSeq" id="WP_344807457.1">
    <property type="nucleotide sequence ID" value="NZ_BAABBO010000012.1"/>
</dbReference>
<evidence type="ECO:0000313" key="2">
    <source>
        <dbReference type="EMBL" id="GAA3968765.1"/>
    </source>
</evidence>
<dbReference type="Proteomes" id="UP001501337">
    <property type="component" value="Unassembled WGS sequence"/>
</dbReference>